<name>A0ABD2W191_9HYME</name>
<evidence type="ECO:0008006" key="4">
    <source>
        <dbReference type="Google" id="ProtNLM"/>
    </source>
</evidence>
<reference evidence="2 3" key="1">
    <citation type="journal article" date="2024" name="bioRxiv">
        <title>A reference genome for Trichogramma kaykai: A tiny desert-dwelling parasitoid wasp with competing sex-ratio distorters.</title>
        <authorList>
            <person name="Culotta J."/>
            <person name="Lindsey A.R."/>
        </authorList>
    </citation>
    <scope>NUCLEOTIDE SEQUENCE [LARGE SCALE GENOMIC DNA]</scope>
    <source>
        <strain evidence="2 3">KSX58</strain>
    </source>
</reference>
<organism evidence="2 3">
    <name type="scientific">Trichogramma kaykai</name>
    <dbReference type="NCBI Taxonomy" id="54128"/>
    <lineage>
        <taxon>Eukaryota</taxon>
        <taxon>Metazoa</taxon>
        <taxon>Ecdysozoa</taxon>
        <taxon>Arthropoda</taxon>
        <taxon>Hexapoda</taxon>
        <taxon>Insecta</taxon>
        <taxon>Pterygota</taxon>
        <taxon>Neoptera</taxon>
        <taxon>Endopterygota</taxon>
        <taxon>Hymenoptera</taxon>
        <taxon>Apocrita</taxon>
        <taxon>Proctotrupomorpha</taxon>
        <taxon>Chalcidoidea</taxon>
        <taxon>Trichogrammatidae</taxon>
        <taxon>Trichogramma</taxon>
    </lineage>
</organism>
<keyword evidence="3" id="KW-1185">Reference proteome</keyword>
<protein>
    <recommendedName>
        <fullName evidence="4">C2H2-type domain-containing protein</fullName>
    </recommendedName>
</protein>
<dbReference type="AlphaFoldDB" id="A0ABD2W191"/>
<sequence length="179" mass="20133">MKQHQKIVHEGRKDYACDKSSTACKYSFYNQLCVHHDLARRRLPTHTVARSCCAFSHRAPFVNCSLFATRGRASPPSAAPQQLCCFRPLLFQRVNNNSLSILSLAFASAFIIFGRNSIDPPKTNSEDCEAEVSETRENRSGTRSNSSIDQNTALANALRDVVKEWRKIDANFPINILDL</sequence>
<dbReference type="EMBL" id="JBJJXI010000146">
    <property type="protein sequence ID" value="KAL3386599.1"/>
    <property type="molecule type" value="Genomic_DNA"/>
</dbReference>
<evidence type="ECO:0000313" key="3">
    <source>
        <dbReference type="Proteomes" id="UP001627154"/>
    </source>
</evidence>
<comment type="caution">
    <text evidence="2">The sequence shown here is derived from an EMBL/GenBank/DDBJ whole genome shotgun (WGS) entry which is preliminary data.</text>
</comment>
<dbReference type="Proteomes" id="UP001627154">
    <property type="component" value="Unassembled WGS sequence"/>
</dbReference>
<gene>
    <name evidence="2" type="ORF">TKK_018090</name>
</gene>
<proteinExistence type="predicted"/>
<accession>A0ABD2W191</accession>
<feature type="region of interest" description="Disordered" evidence="1">
    <location>
        <begin position="122"/>
        <end position="147"/>
    </location>
</feature>
<evidence type="ECO:0000256" key="1">
    <source>
        <dbReference type="SAM" id="MobiDB-lite"/>
    </source>
</evidence>
<evidence type="ECO:0000313" key="2">
    <source>
        <dbReference type="EMBL" id="KAL3386599.1"/>
    </source>
</evidence>